<dbReference type="RefSeq" id="WP_098342089.1">
    <property type="nucleotide sequence ID" value="NZ_JBHTUN010000001.1"/>
</dbReference>
<evidence type="ECO:0000313" key="1">
    <source>
        <dbReference type="EMBL" id="PFE18034.1"/>
    </source>
</evidence>
<gene>
    <name evidence="1" type="ORF">CN307_07580</name>
</gene>
<dbReference type="PANTHER" id="PTHR43796">
    <property type="entry name" value="CARBOXYNORSPERMIDINE SYNTHASE"/>
    <property type="match status" value="1"/>
</dbReference>
<dbReference type="Gene3D" id="3.40.50.720">
    <property type="entry name" value="NAD(P)-binding Rossmann-like Domain"/>
    <property type="match status" value="1"/>
</dbReference>
<evidence type="ECO:0000313" key="2">
    <source>
        <dbReference type="Proteomes" id="UP000220032"/>
    </source>
</evidence>
<dbReference type="AlphaFoldDB" id="A0A2A9A3M6"/>
<sequence>MNKKTVLIVGGYGVVGSQIAQILHDRHPDLEIRLGGRTLGKALPFESERVKIVKVDNTTDDPLRNLNDHPTLIVNAVNDPQDRLLLSAVQKRIPLVDITRWTERFQSSIARLKNVEVQSPVVLASGWMGGTAALFSKIYSKDLQEITVDINALYSLQDKAGPNSTAYMDRLTIPFEVKTREGMRQAYPMTDPIKIRFSNGYITKCYRLDTPDHVTLPGSIHAVSVNFRIAFDSKLSTYGLVSLVNTGIWKIISGEKFTRLRKNILYKPGKGSAHNIVIHLNGYDDTGVLHRRCVNISDPLGQTHLTALGAAVQAEHILQPSDIVALNSEIYFPENLLDFGVNSSAILNFYKEYGANITIEDL</sequence>
<protein>
    <submittedName>
        <fullName evidence="1">Saccharopine dehydrogenase</fullName>
    </submittedName>
</protein>
<dbReference type="EMBL" id="NTRR01000008">
    <property type="protein sequence ID" value="PFE18034.1"/>
    <property type="molecule type" value="Genomic_DNA"/>
</dbReference>
<dbReference type="SUPFAM" id="SSF51735">
    <property type="entry name" value="NAD(P)-binding Rossmann-fold domains"/>
    <property type="match status" value="1"/>
</dbReference>
<organism evidence="1 2">
    <name type="scientific">Bacillus cereus</name>
    <dbReference type="NCBI Taxonomy" id="1396"/>
    <lineage>
        <taxon>Bacteria</taxon>
        <taxon>Bacillati</taxon>
        <taxon>Bacillota</taxon>
        <taxon>Bacilli</taxon>
        <taxon>Bacillales</taxon>
        <taxon>Bacillaceae</taxon>
        <taxon>Bacillus</taxon>
        <taxon>Bacillus cereus group</taxon>
    </lineage>
</organism>
<dbReference type="Proteomes" id="UP000220032">
    <property type="component" value="Unassembled WGS sequence"/>
</dbReference>
<comment type="caution">
    <text evidence="1">The sequence shown here is derived from an EMBL/GenBank/DDBJ whole genome shotgun (WGS) entry which is preliminary data.</text>
</comment>
<dbReference type="PANTHER" id="PTHR43796:SF2">
    <property type="entry name" value="CARBOXYNORSPERMIDINE SYNTHASE"/>
    <property type="match status" value="1"/>
</dbReference>
<dbReference type="InterPro" id="IPR036291">
    <property type="entry name" value="NAD(P)-bd_dom_sf"/>
</dbReference>
<reference evidence="1 2" key="1">
    <citation type="submission" date="2017-09" db="EMBL/GenBank/DDBJ databases">
        <title>Large-scale bioinformatics analysis of Bacillus genomes uncovers conserved roles of natural products in bacterial physiology.</title>
        <authorList>
            <consortium name="Agbiome Team Llc"/>
            <person name="Bleich R.M."/>
            <person name="Grubbs K.J."/>
            <person name="Santa Maria K.C."/>
            <person name="Allen S.E."/>
            <person name="Farag S."/>
            <person name="Shank E.A."/>
            <person name="Bowers A."/>
        </authorList>
    </citation>
    <scope>NUCLEOTIDE SEQUENCE [LARGE SCALE GENOMIC DNA]</scope>
    <source>
        <strain evidence="1 2">AFS022681</strain>
    </source>
</reference>
<proteinExistence type="predicted"/>
<accession>A0A2A9A3M6</accession>
<name>A0A2A9A3M6_BACCE</name>